<dbReference type="InterPro" id="IPR011335">
    <property type="entry name" value="Restrct_endonuc-II-like"/>
</dbReference>
<dbReference type="GO" id="GO:0070914">
    <property type="term" value="P:UV-damage excision repair"/>
    <property type="evidence" value="ECO:0007669"/>
    <property type="project" value="TreeGrafter"/>
</dbReference>
<dbReference type="AlphaFoldDB" id="A0A8T1M195"/>
<accession>A0A8T1M195</accession>
<feature type="region of interest" description="Disordered" evidence="9">
    <location>
        <begin position="319"/>
        <end position="346"/>
    </location>
</feature>
<dbReference type="NCBIfam" id="TIGR00597">
    <property type="entry name" value="rad10"/>
    <property type="match status" value="1"/>
</dbReference>
<dbReference type="PANTHER" id="PTHR12749">
    <property type="entry name" value="EXCISION REPAIR CROSS-COMPLEMENTING 1 ERCC1"/>
    <property type="match status" value="1"/>
</dbReference>
<evidence type="ECO:0000259" key="10">
    <source>
        <dbReference type="Pfam" id="PF03834"/>
    </source>
</evidence>
<keyword evidence="5" id="KW-0460">Magnesium</keyword>
<dbReference type="Proteomes" id="UP000286415">
    <property type="component" value="Unassembled WGS sequence"/>
</dbReference>
<dbReference type="Gene3D" id="1.10.600.10">
    <property type="entry name" value="Farnesyl Diphosphate Synthase"/>
    <property type="match status" value="1"/>
</dbReference>
<dbReference type="SUPFAM" id="SSF48576">
    <property type="entry name" value="Terpenoid synthases"/>
    <property type="match status" value="1"/>
</dbReference>
<dbReference type="PROSITE" id="PS00444">
    <property type="entry name" value="POLYPRENYL_SYNTHASE_2"/>
    <property type="match status" value="1"/>
</dbReference>
<dbReference type="GO" id="GO:0003684">
    <property type="term" value="F:damaged DNA binding"/>
    <property type="evidence" value="ECO:0007669"/>
    <property type="project" value="InterPro"/>
</dbReference>
<dbReference type="InterPro" id="IPR010994">
    <property type="entry name" value="RuvA_2-like"/>
</dbReference>
<evidence type="ECO:0000256" key="6">
    <source>
        <dbReference type="ARBA" id="ARBA00023125"/>
    </source>
</evidence>
<comment type="caution">
    <text evidence="11">The sequence shown here is derived from an EMBL/GenBank/DDBJ whole genome shotgun (WGS) entry which is preliminary data.</text>
</comment>
<dbReference type="Pfam" id="PF00348">
    <property type="entry name" value="polyprenyl_synt"/>
    <property type="match status" value="1"/>
</dbReference>
<dbReference type="Pfam" id="PF03834">
    <property type="entry name" value="Rad10"/>
    <property type="match status" value="1"/>
</dbReference>
<dbReference type="FunFam" id="3.40.50.10130:FF:000001">
    <property type="entry name" value="DNA excision repair protein ERCC-1"/>
    <property type="match status" value="1"/>
</dbReference>
<name>A0A8T1M195_CLOSI</name>
<dbReference type="GO" id="GO:0046872">
    <property type="term" value="F:metal ion binding"/>
    <property type="evidence" value="ECO:0007669"/>
    <property type="project" value="UniProtKB-KW"/>
</dbReference>
<proteinExistence type="inferred from homology"/>
<sequence length="551" mass="62137">TSGLFALAFRLMQLFSENKENYKPLVDTLGLLFQIRDDYVNLVDKSYQKSKAFAEDITEGKFSFPIVRSIQANPRDNQVMSILCQRTTDNYLKVHCVRHMAALGAFDYTVDVMAKLEQQCHALIEHHGGNPFLTAFLKKVGSIYRLSDGQLRRHSASEFDFSPESEQATPVESSKLPCNLTPNERKLTDRKVPGWDPTYTSRFLLSRLGQPDSIPALGFLSVAWHRHPDVDDSFEESTSNFRLFDAYREGNLDCDVISTQKASRVPETKNSVPLKEPLVQCVADVPRSWRLASEANKPIEATVSLGSLCKTTSMPKVSTVGQETSTVSRQPYAPPEMKAKGSHMKPSPGNAILVNQRQRGNPLLKHIHNVAWEYAEIEPDYVVGRNNCVYFLSLRYHKLNPEYIFERVRQTKQNYQLSVLLCQVDITDPHYPLKELCKLCLAEKLTLMLAWSPEEAARYLEAYKALENKPPDDLMPATAAVTDHRAQITEFLTAVRPVTKADAASAINNFKTVADMISADAASLESCPGFGQRKAQKLYEVFRMPFLRDST</sequence>
<comment type="subcellular location">
    <subcellularLocation>
        <location evidence="1">Nucleus</location>
    </subcellularLocation>
</comment>
<dbReference type="InterPro" id="IPR047260">
    <property type="entry name" value="ERCC1-like_central_dom"/>
</dbReference>
<feature type="compositionally biased region" description="Polar residues" evidence="9">
    <location>
        <begin position="319"/>
        <end position="329"/>
    </location>
</feature>
<dbReference type="Pfam" id="PF14520">
    <property type="entry name" value="HHH_5"/>
    <property type="match status" value="1"/>
</dbReference>
<keyword evidence="4" id="KW-0227">DNA damage</keyword>
<keyword evidence="6" id="KW-0238">DNA-binding</keyword>
<dbReference type="InterPro" id="IPR033749">
    <property type="entry name" value="Polyprenyl_synt_CS"/>
</dbReference>
<dbReference type="GO" id="GO:0003697">
    <property type="term" value="F:single-stranded DNA binding"/>
    <property type="evidence" value="ECO:0007669"/>
    <property type="project" value="TreeGrafter"/>
</dbReference>
<reference evidence="11 12" key="1">
    <citation type="journal article" date="2018" name="Biotechnol. Adv.">
        <title>Improved genomic resources and new bioinformatic workflow for the carcinogenic parasite Clonorchis sinensis: Biotechnological implications.</title>
        <authorList>
            <person name="Wang D."/>
            <person name="Korhonen P.K."/>
            <person name="Gasser R.B."/>
            <person name="Young N.D."/>
        </authorList>
    </citation>
    <scope>NUCLEOTIDE SEQUENCE [LARGE SCALE GENOMIC DNA]</scope>
    <source>
        <strain evidence="11">Cs-k2</strain>
    </source>
</reference>
<evidence type="ECO:0000256" key="2">
    <source>
        <dbReference type="ARBA" id="ARBA00008283"/>
    </source>
</evidence>
<evidence type="ECO:0000313" key="11">
    <source>
        <dbReference type="EMBL" id="KAG5442983.1"/>
    </source>
</evidence>
<dbReference type="OrthoDB" id="10262814at2759"/>
<reference evidence="11 12" key="2">
    <citation type="journal article" date="2021" name="Genomics">
        <title>High-quality reference genome for Clonorchis sinensis.</title>
        <authorList>
            <person name="Young N.D."/>
            <person name="Stroehlein A.J."/>
            <person name="Kinkar L."/>
            <person name="Wang T."/>
            <person name="Sohn W.M."/>
            <person name="Chang B.C.H."/>
            <person name="Kaur P."/>
            <person name="Weisz D."/>
            <person name="Dudchenko O."/>
            <person name="Aiden E.L."/>
            <person name="Korhonen P.K."/>
            <person name="Gasser R.B."/>
        </authorList>
    </citation>
    <scope>NUCLEOTIDE SEQUENCE [LARGE SCALE GENOMIC DNA]</scope>
    <source>
        <strain evidence="11">Cs-k2</strain>
    </source>
</reference>
<dbReference type="GO" id="GO:0006302">
    <property type="term" value="P:double-strand break repair"/>
    <property type="evidence" value="ECO:0007669"/>
    <property type="project" value="UniProtKB-ARBA"/>
</dbReference>
<dbReference type="InterPro" id="IPR000092">
    <property type="entry name" value="Polyprenyl_synt"/>
</dbReference>
<evidence type="ECO:0000313" key="12">
    <source>
        <dbReference type="Proteomes" id="UP000286415"/>
    </source>
</evidence>
<dbReference type="GO" id="GO:0004659">
    <property type="term" value="F:prenyltransferase activity"/>
    <property type="evidence" value="ECO:0007669"/>
    <property type="project" value="InterPro"/>
</dbReference>
<feature type="domain" description="ERCC1-like central" evidence="10">
    <location>
        <begin position="352"/>
        <end position="464"/>
    </location>
</feature>
<evidence type="ECO:0000256" key="1">
    <source>
        <dbReference type="ARBA" id="ARBA00004123"/>
    </source>
</evidence>
<gene>
    <name evidence="11" type="ORF">CSKR_107159</name>
</gene>
<comment type="similarity">
    <text evidence="2">Belongs to the ERCC1/RAD10/SWI10 family.</text>
</comment>
<protein>
    <submittedName>
        <fullName evidence="11">Excision repair cross-complementation group 1</fullName>
    </submittedName>
</protein>
<dbReference type="SUPFAM" id="SSF52980">
    <property type="entry name" value="Restriction endonuclease-like"/>
    <property type="match status" value="1"/>
</dbReference>
<evidence type="ECO:0000256" key="5">
    <source>
        <dbReference type="ARBA" id="ARBA00022842"/>
    </source>
</evidence>
<dbReference type="EMBL" id="NIRI02000056">
    <property type="protein sequence ID" value="KAG5442983.1"/>
    <property type="molecule type" value="Genomic_DNA"/>
</dbReference>
<feature type="region of interest" description="Disordered" evidence="9">
    <location>
        <begin position="158"/>
        <end position="191"/>
    </location>
</feature>
<dbReference type="PANTHER" id="PTHR12749:SF0">
    <property type="entry name" value="DNA EXCISION REPAIR PROTEIN ERCC-1"/>
    <property type="match status" value="1"/>
</dbReference>
<evidence type="ECO:0000256" key="7">
    <source>
        <dbReference type="ARBA" id="ARBA00023204"/>
    </source>
</evidence>
<evidence type="ECO:0000256" key="9">
    <source>
        <dbReference type="SAM" id="MobiDB-lite"/>
    </source>
</evidence>
<dbReference type="GO" id="GO:0006312">
    <property type="term" value="P:mitotic recombination"/>
    <property type="evidence" value="ECO:0007669"/>
    <property type="project" value="TreeGrafter"/>
</dbReference>
<dbReference type="SUPFAM" id="SSF47781">
    <property type="entry name" value="RuvA domain 2-like"/>
    <property type="match status" value="1"/>
</dbReference>
<dbReference type="GO" id="GO:0008299">
    <property type="term" value="P:isoprenoid biosynthetic process"/>
    <property type="evidence" value="ECO:0007669"/>
    <property type="project" value="InterPro"/>
</dbReference>
<organism evidence="11 12">
    <name type="scientific">Clonorchis sinensis</name>
    <name type="common">Chinese liver fluke</name>
    <dbReference type="NCBI Taxonomy" id="79923"/>
    <lineage>
        <taxon>Eukaryota</taxon>
        <taxon>Metazoa</taxon>
        <taxon>Spiralia</taxon>
        <taxon>Lophotrochozoa</taxon>
        <taxon>Platyhelminthes</taxon>
        <taxon>Trematoda</taxon>
        <taxon>Digenea</taxon>
        <taxon>Opisthorchiida</taxon>
        <taxon>Opisthorchiata</taxon>
        <taxon>Opisthorchiidae</taxon>
        <taxon>Clonorchis</taxon>
    </lineage>
</organism>
<dbReference type="InterPro" id="IPR004579">
    <property type="entry name" value="ERCC1/RAD10/SWI10"/>
</dbReference>
<evidence type="ECO:0000256" key="8">
    <source>
        <dbReference type="ARBA" id="ARBA00023242"/>
    </source>
</evidence>
<keyword evidence="3" id="KW-0479">Metal-binding</keyword>
<feature type="non-terminal residue" evidence="11">
    <location>
        <position position="1"/>
    </location>
</feature>
<dbReference type="Gene3D" id="3.40.50.10130">
    <property type="match status" value="1"/>
</dbReference>
<dbReference type="CDD" id="cd22325">
    <property type="entry name" value="ERCC1_C-like"/>
    <property type="match status" value="1"/>
</dbReference>
<evidence type="ECO:0000256" key="4">
    <source>
        <dbReference type="ARBA" id="ARBA00022763"/>
    </source>
</evidence>
<keyword evidence="8" id="KW-0539">Nucleus</keyword>
<keyword evidence="12" id="KW-1185">Reference proteome</keyword>
<evidence type="ECO:0000256" key="3">
    <source>
        <dbReference type="ARBA" id="ARBA00022723"/>
    </source>
</evidence>
<keyword evidence="7" id="KW-0234">DNA repair</keyword>
<dbReference type="GO" id="GO:0000110">
    <property type="term" value="C:nucleotide-excision repair factor 1 complex"/>
    <property type="evidence" value="ECO:0007669"/>
    <property type="project" value="TreeGrafter"/>
</dbReference>
<dbReference type="GO" id="GO:0070522">
    <property type="term" value="C:ERCC4-ERCC1 complex"/>
    <property type="evidence" value="ECO:0007669"/>
    <property type="project" value="TreeGrafter"/>
</dbReference>
<dbReference type="Gene3D" id="1.10.150.20">
    <property type="entry name" value="5' to 3' exonuclease, C-terminal subdomain"/>
    <property type="match status" value="1"/>
</dbReference>
<dbReference type="InterPro" id="IPR008949">
    <property type="entry name" value="Isoprenoid_synthase_dom_sf"/>
</dbReference>